<feature type="domain" description="Peptidase S54 rhomboid" evidence="8">
    <location>
        <begin position="127"/>
        <end position="258"/>
    </location>
</feature>
<evidence type="ECO:0000256" key="3">
    <source>
        <dbReference type="ARBA" id="ARBA00022692"/>
    </source>
</evidence>
<protein>
    <submittedName>
        <fullName evidence="9">Rhomboid family intramembrane serine protease</fullName>
    </submittedName>
</protein>
<dbReference type="Proteomes" id="UP000194218">
    <property type="component" value="Chromosome"/>
</dbReference>
<dbReference type="OrthoDB" id="9807874at2"/>
<keyword evidence="10" id="KW-1185">Reference proteome</keyword>
<sequence>MAEPYGQARPDPGLAHCYRHPDRETGIRCARCDRPICPSCMVSAPVGYQCPECVRGAAATARATRPRTIAGGSVAADPRLVTMILLGVNVAVFIAVLGAGRSMVIDLGMLGYAIAPGAFSWIGVADGEWYRLLTSAFLHEEIWHLGFNMLGLWFLGPPLEAALGRARFLALYLISALAGSTLSYLLAEQNQLSLGASGAIFGLFGATAVLVRRLRQDFRPIAILLAINLVITFTWSNIAWQAHIGGLIAGAAIAFGMVNAPRDRRTLVQTATCAAVLLVIAVACAVRTAQLLG</sequence>
<keyword evidence="3 7" id="KW-0812">Transmembrane</keyword>
<evidence type="ECO:0000313" key="10">
    <source>
        <dbReference type="Proteomes" id="UP000194218"/>
    </source>
</evidence>
<dbReference type="GO" id="GO:0016020">
    <property type="term" value="C:membrane"/>
    <property type="evidence" value="ECO:0007669"/>
    <property type="project" value="UniProtKB-SubCell"/>
</dbReference>
<feature type="transmembrane region" description="Helical" evidence="7">
    <location>
        <begin position="267"/>
        <end position="289"/>
    </location>
</feature>
<keyword evidence="5 7" id="KW-1133">Transmembrane helix</keyword>
<dbReference type="KEGG" id="smao:CAG99_13385"/>
<name>A0A1W7CY41_9ACTN</name>
<dbReference type="PANTHER" id="PTHR43731">
    <property type="entry name" value="RHOMBOID PROTEASE"/>
    <property type="match status" value="1"/>
</dbReference>
<organism evidence="9 10">
    <name type="scientific">Streptomyces marincola</name>
    <dbReference type="NCBI Taxonomy" id="2878388"/>
    <lineage>
        <taxon>Bacteria</taxon>
        <taxon>Bacillati</taxon>
        <taxon>Actinomycetota</taxon>
        <taxon>Actinomycetes</taxon>
        <taxon>Kitasatosporales</taxon>
        <taxon>Streptomycetaceae</taxon>
        <taxon>Streptomyces</taxon>
    </lineage>
</organism>
<reference evidence="9 10" key="1">
    <citation type="submission" date="2017-05" db="EMBL/GenBank/DDBJ databases">
        <title>Complete genome sequence of Streptomyces sp. SCSIO 03032 revealed the diverse biosynthetic pathways for its bioactive secondary metabolites.</title>
        <authorList>
            <person name="Ma L."/>
            <person name="Zhu Y."/>
            <person name="Zhang W."/>
            <person name="Zhang G."/>
            <person name="Tian X."/>
            <person name="Zhang S."/>
            <person name="Zhang C."/>
        </authorList>
    </citation>
    <scope>NUCLEOTIDE SEQUENCE [LARGE SCALE GENOMIC DNA]</scope>
    <source>
        <strain evidence="9 10">SCSIO 03032</strain>
    </source>
</reference>
<keyword evidence="9" id="KW-0645">Protease</keyword>
<dbReference type="RefSeq" id="WP_086159590.1">
    <property type="nucleotide sequence ID" value="NZ_CP021121.1"/>
</dbReference>
<evidence type="ECO:0000256" key="6">
    <source>
        <dbReference type="ARBA" id="ARBA00023136"/>
    </source>
</evidence>
<feature type="transmembrane region" description="Helical" evidence="7">
    <location>
        <begin position="136"/>
        <end position="156"/>
    </location>
</feature>
<feature type="transmembrane region" description="Helical" evidence="7">
    <location>
        <begin position="80"/>
        <end position="100"/>
    </location>
</feature>
<keyword evidence="4" id="KW-0378">Hydrolase</keyword>
<dbReference type="PANTHER" id="PTHR43731:SF14">
    <property type="entry name" value="PRESENILIN-ASSOCIATED RHOMBOID-LIKE PROTEIN, MITOCHONDRIAL"/>
    <property type="match status" value="1"/>
</dbReference>
<dbReference type="GO" id="GO:0006508">
    <property type="term" value="P:proteolysis"/>
    <property type="evidence" value="ECO:0007669"/>
    <property type="project" value="UniProtKB-KW"/>
</dbReference>
<dbReference type="Pfam" id="PF01694">
    <property type="entry name" value="Rhomboid"/>
    <property type="match status" value="1"/>
</dbReference>
<evidence type="ECO:0000256" key="4">
    <source>
        <dbReference type="ARBA" id="ARBA00022801"/>
    </source>
</evidence>
<dbReference type="InterPro" id="IPR050925">
    <property type="entry name" value="Rhomboid_protease_S54"/>
</dbReference>
<evidence type="ECO:0000256" key="7">
    <source>
        <dbReference type="SAM" id="Phobius"/>
    </source>
</evidence>
<keyword evidence="6 7" id="KW-0472">Membrane</keyword>
<feature type="transmembrane region" description="Helical" evidence="7">
    <location>
        <begin position="218"/>
        <end position="236"/>
    </location>
</feature>
<dbReference type="Gene3D" id="1.20.1540.10">
    <property type="entry name" value="Rhomboid-like"/>
    <property type="match status" value="1"/>
</dbReference>
<evidence type="ECO:0000256" key="2">
    <source>
        <dbReference type="ARBA" id="ARBA00009045"/>
    </source>
</evidence>
<comment type="similarity">
    <text evidence="2">Belongs to the peptidase S54 family.</text>
</comment>
<feature type="transmembrane region" description="Helical" evidence="7">
    <location>
        <begin position="192"/>
        <end position="211"/>
    </location>
</feature>
<proteinExistence type="inferred from homology"/>
<evidence type="ECO:0000313" key="9">
    <source>
        <dbReference type="EMBL" id="ARQ69724.1"/>
    </source>
</evidence>
<dbReference type="GO" id="GO:0004252">
    <property type="term" value="F:serine-type endopeptidase activity"/>
    <property type="evidence" value="ECO:0007669"/>
    <property type="project" value="InterPro"/>
</dbReference>
<comment type="subcellular location">
    <subcellularLocation>
        <location evidence="1">Membrane</location>
        <topology evidence="1">Multi-pass membrane protein</topology>
    </subcellularLocation>
</comment>
<evidence type="ECO:0000256" key="5">
    <source>
        <dbReference type="ARBA" id="ARBA00022989"/>
    </source>
</evidence>
<dbReference type="InterPro" id="IPR035952">
    <property type="entry name" value="Rhomboid-like_sf"/>
</dbReference>
<dbReference type="InterPro" id="IPR022764">
    <property type="entry name" value="Peptidase_S54_rhomboid_dom"/>
</dbReference>
<evidence type="ECO:0000259" key="8">
    <source>
        <dbReference type="Pfam" id="PF01694"/>
    </source>
</evidence>
<gene>
    <name evidence="9" type="ORF">CAG99_13385</name>
</gene>
<dbReference type="AlphaFoldDB" id="A0A1W7CY41"/>
<dbReference type="SUPFAM" id="SSF144091">
    <property type="entry name" value="Rhomboid-like"/>
    <property type="match status" value="1"/>
</dbReference>
<evidence type="ECO:0000256" key="1">
    <source>
        <dbReference type="ARBA" id="ARBA00004141"/>
    </source>
</evidence>
<feature type="transmembrane region" description="Helical" evidence="7">
    <location>
        <begin position="168"/>
        <end position="186"/>
    </location>
</feature>
<accession>A0A1W7CY41</accession>
<feature type="transmembrane region" description="Helical" evidence="7">
    <location>
        <begin position="107"/>
        <end position="124"/>
    </location>
</feature>
<feature type="transmembrane region" description="Helical" evidence="7">
    <location>
        <begin position="242"/>
        <end position="260"/>
    </location>
</feature>
<dbReference type="EMBL" id="CP021121">
    <property type="protein sequence ID" value="ARQ69724.1"/>
    <property type="molecule type" value="Genomic_DNA"/>
</dbReference>